<dbReference type="AlphaFoldDB" id="A0A1G2LCQ1"/>
<sequence length="155" mass="16816">MKYRAAIGISILLLIGIAVFFHSGPTRQEPVREPTAPAAKAAEQVFASREDRQGSVTVTVTPRALSPSVATWDFAIILDTHTTDLAIDVLAAAVLRASKGNAYPPIRWEGDPPGGHHREGILRFAPISPRPASLTLVIRELDGIAERSFAWELEK</sequence>
<reference evidence="1 2" key="1">
    <citation type="journal article" date="2016" name="Nat. Commun.">
        <title>Thousands of microbial genomes shed light on interconnected biogeochemical processes in an aquifer system.</title>
        <authorList>
            <person name="Anantharaman K."/>
            <person name="Brown C.T."/>
            <person name="Hug L.A."/>
            <person name="Sharon I."/>
            <person name="Castelle C.J."/>
            <person name="Probst A.J."/>
            <person name="Thomas B.C."/>
            <person name="Singh A."/>
            <person name="Wilkins M.J."/>
            <person name="Karaoz U."/>
            <person name="Brodie E.L."/>
            <person name="Williams K.H."/>
            <person name="Hubbard S.S."/>
            <person name="Banfield J.F."/>
        </authorList>
    </citation>
    <scope>NUCLEOTIDE SEQUENCE [LARGE SCALE GENOMIC DNA]</scope>
</reference>
<comment type="caution">
    <text evidence="1">The sequence shown here is derived from an EMBL/GenBank/DDBJ whole genome shotgun (WGS) entry which is preliminary data.</text>
</comment>
<gene>
    <name evidence="1" type="ORF">A3B37_02345</name>
</gene>
<dbReference type="STRING" id="1802280.A3B37_02345"/>
<evidence type="ECO:0000313" key="2">
    <source>
        <dbReference type="Proteomes" id="UP000176705"/>
    </source>
</evidence>
<dbReference type="Proteomes" id="UP000176705">
    <property type="component" value="Unassembled WGS sequence"/>
</dbReference>
<organism evidence="1 2">
    <name type="scientific">Candidatus Sungbacteria bacterium RIFCSPLOWO2_01_FULL_59_16</name>
    <dbReference type="NCBI Taxonomy" id="1802280"/>
    <lineage>
        <taxon>Bacteria</taxon>
        <taxon>Candidatus Sungiibacteriota</taxon>
    </lineage>
</organism>
<proteinExistence type="predicted"/>
<name>A0A1G2LCQ1_9BACT</name>
<protein>
    <submittedName>
        <fullName evidence="1">Uncharacterized protein</fullName>
    </submittedName>
</protein>
<accession>A0A1G2LCQ1</accession>
<dbReference type="EMBL" id="MHQS01000003">
    <property type="protein sequence ID" value="OHA09380.1"/>
    <property type="molecule type" value="Genomic_DNA"/>
</dbReference>
<evidence type="ECO:0000313" key="1">
    <source>
        <dbReference type="EMBL" id="OHA09380.1"/>
    </source>
</evidence>